<evidence type="ECO:0000256" key="1">
    <source>
        <dbReference type="ARBA" id="ARBA00006484"/>
    </source>
</evidence>
<dbReference type="PANTHER" id="PTHR43391:SF86">
    <property type="entry name" value="SHORT-CHAIN DEHYDROGENASE_REDUCTASE FAMILY PROTEIN"/>
    <property type="match status" value="1"/>
</dbReference>
<reference evidence="5" key="1">
    <citation type="submission" date="2025-08" db="UniProtKB">
        <authorList>
            <consortium name="RefSeq"/>
        </authorList>
    </citation>
    <scope>IDENTIFICATION</scope>
    <source>
        <tissue evidence="5">Tentacle</tissue>
    </source>
</reference>
<dbReference type="PRINTS" id="PR00081">
    <property type="entry name" value="GDHRDH"/>
</dbReference>
<dbReference type="GO" id="GO:0016491">
    <property type="term" value="F:oxidoreductase activity"/>
    <property type="evidence" value="ECO:0007669"/>
    <property type="project" value="UniProtKB-KW"/>
</dbReference>
<dbReference type="PRINTS" id="PR00080">
    <property type="entry name" value="SDRFAMILY"/>
</dbReference>
<dbReference type="Proteomes" id="UP000515163">
    <property type="component" value="Unplaced"/>
</dbReference>
<evidence type="ECO:0000313" key="5">
    <source>
        <dbReference type="RefSeq" id="XP_031568332.1"/>
    </source>
</evidence>
<dbReference type="KEGG" id="aten:116303031"/>
<keyword evidence="2" id="KW-0560">Oxidoreductase</keyword>
<dbReference type="AlphaFoldDB" id="A0A6P8IND8"/>
<dbReference type="GO" id="GO:0005829">
    <property type="term" value="C:cytosol"/>
    <property type="evidence" value="ECO:0007669"/>
    <property type="project" value="TreeGrafter"/>
</dbReference>
<dbReference type="Pfam" id="PF00106">
    <property type="entry name" value="adh_short"/>
    <property type="match status" value="1"/>
</dbReference>
<evidence type="ECO:0000256" key="3">
    <source>
        <dbReference type="RuleBase" id="RU000363"/>
    </source>
</evidence>
<gene>
    <name evidence="5" type="primary">LOC116303031</name>
</gene>
<organism evidence="4 5">
    <name type="scientific">Actinia tenebrosa</name>
    <name type="common">Australian red waratah sea anemone</name>
    <dbReference type="NCBI Taxonomy" id="6105"/>
    <lineage>
        <taxon>Eukaryota</taxon>
        <taxon>Metazoa</taxon>
        <taxon>Cnidaria</taxon>
        <taxon>Anthozoa</taxon>
        <taxon>Hexacorallia</taxon>
        <taxon>Actiniaria</taxon>
        <taxon>Actiniidae</taxon>
        <taxon>Actinia</taxon>
    </lineage>
</organism>
<dbReference type="RefSeq" id="XP_031568332.1">
    <property type="nucleotide sequence ID" value="XM_031712472.1"/>
</dbReference>
<dbReference type="Gene3D" id="3.40.50.720">
    <property type="entry name" value="NAD(P)-binding Rossmann-like Domain"/>
    <property type="match status" value="1"/>
</dbReference>
<dbReference type="InterPro" id="IPR020904">
    <property type="entry name" value="Sc_DH/Rdtase_CS"/>
</dbReference>
<sequence>MAPRIVVITGCSKGIGFSTAVLLAKDHLKRYKVYATMRNLDKIELLEESVKEELNQTMFIKQLDVTSDESVTDVLESIYNVEGRIDVLVNNASIGLMGILETHPAQLTRQVFDTNFFGVVRLTKAVIPKMKSNREGHIINISSMAGVNGVPFNSIYSASKFAVEGMSESLAPLLKKFNVKLSIIEPGPIATEFNTPDTNTDDQYEGVDEETKQLLANAVTKMESALANMAQSPDEIAQNIADVLVEENPHLRYQTNKMYTMATADKLTDPTGDKTLETIYQKFFS</sequence>
<dbReference type="InterPro" id="IPR002347">
    <property type="entry name" value="SDR_fam"/>
</dbReference>
<proteinExistence type="inferred from homology"/>
<comment type="similarity">
    <text evidence="1 3">Belongs to the short-chain dehydrogenases/reductases (SDR) family.</text>
</comment>
<protein>
    <submittedName>
        <fullName evidence="5">Retinol dehydrogenase 8-like</fullName>
    </submittedName>
</protein>
<evidence type="ECO:0000256" key="2">
    <source>
        <dbReference type="ARBA" id="ARBA00023002"/>
    </source>
</evidence>
<dbReference type="InParanoid" id="A0A6P8IND8"/>
<dbReference type="GeneID" id="116303031"/>
<dbReference type="FunCoup" id="A0A6P8IND8">
    <property type="interactions" value="64"/>
</dbReference>
<accession>A0A6P8IND8</accession>
<dbReference type="InterPro" id="IPR036291">
    <property type="entry name" value="NAD(P)-bd_dom_sf"/>
</dbReference>
<name>A0A6P8IND8_ACTTE</name>
<dbReference type="SUPFAM" id="SSF51735">
    <property type="entry name" value="NAD(P)-binding Rossmann-fold domains"/>
    <property type="match status" value="1"/>
</dbReference>
<dbReference type="PANTHER" id="PTHR43391">
    <property type="entry name" value="RETINOL DEHYDROGENASE-RELATED"/>
    <property type="match status" value="1"/>
</dbReference>
<dbReference type="OrthoDB" id="47007at2759"/>
<evidence type="ECO:0000313" key="4">
    <source>
        <dbReference type="Proteomes" id="UP000515163"/>
    </source>
</evidence>
<dbReference type="PROSITE" id="PS00061">
    <property type="entry name" value="ADH_SHORT"/>
    <property type="match status" value="1"/>
</dbReference>
<keyword evidence="4" id="KW-1185">Reference proteome</keyword>